<name>A0ABR6SYP7_9LIST</name>
<protein>
    <submittedName>
        <fullName evidence="1">Uncharacterized protein</fullName>
    </submittedName>
</protein>
<comment type="caution">
    <text evidence="1">The sequence shown here is derived from an EMBL/GenBank/DDBJ whole genome shotgun (WGS) entry which is preliminary data.</text>
</comment>
<accession>A0ABR6SYP7</accession>
<keyword evidence="2" id="KW-1185">Reference proteome</keyword>
<reference evidence="1 2" key="1">
    <citation type="submission" date="2020-03" db="EMBL/GenBank/DDBJ databases">
        <title>Soil Listeria distribution.</title>
        <authorList>
            <person name="Liao J."/>
            <person name="Wiedmann M."/>
        </authorList>
    </citation>
    <scope>NUCLEOTIDE SEQUENCE [LARGE SCALE GENOMIC DNA]</scope>
    <source>
        <strain evidence="1 2">FSL L7-1515</strain>
    </source>
</reference>
<dbReference type="RefSeq" id="WP_185395681.1">
    <property type="nucleotide sequence ID" value="NZ_JAASTZ010000014.1"/>
</dbReference>
<evidence type="ECO:0000313" key="2">
    <source>
        <dbReference type="Proteomes" id="UP000587800"/>
    </source>
</evidence>
<organism evidence="1 2">
    <name type="scientific">Listeria immobilis</name>
    <dbReference type="NCBI Taxonomy" id="2713502"/>
    <lineage>
        <taxon>Bacteria</taxon>
        <taxon>Bacillati</taxon>
        <taxon>Bacillota</taxon>
        <taxon>Bacilli</taxon>
        <taxon>Bacillales</taxon>
        <taxon>Listeriaceae</taxon>
        <taxon>Listeria</taxon>
    </lineage>
</organism>
<gene>
    <name evidence="1" type="ORF">HCJ59_11885</name>
</gene>
<sequence>MQKQNVYKDDVTTNDLSTALWLYEKTNRDLQKAKNKYHKWTEDEDAYLAYFAYSNDAKIQDAADYLKRTRDSVENRLSYLRKHNKATYMVRPWSEKEDEFIKKYYATVKTIRIAERLRRSPSAIKSRAWALGVNKK</sequence>
<dbReference type="EMBL" id="JAASUB010000014">
    <property type="protein sequence ID" value="MBC1510585.1"/>
    <property type="molecule type" value="Genomic_DNA"/>
</dbReference>
<evidence type="ECO:0000313" key="1">
    <source>
        <dbReference type="EMBL" id="MBC1510585.1"/>
    </source>
</evidence>
<dbReference type="Proteomes" id="UP000587800">
    <property type="component" value="Unassembled WGS sequence"/>
</dbReference>
<proteinExistence type="predicted"/>